<keyword evidence="16" id="KW-1185">Reference proteome</keyword>
<dbReference type="InterPro" id="IPR055135">
    <property type="entry name" value="PRMT_dom"/>
</dbReference>
<comment type="caution">
    <text evidence="15">The sequence shown here is derived from an EMBL/GenBank/DDBJ whole genome shotgun (WGS) entry which is preliminary data.</text>
</comment>
<dbReference type="GO" id="GO:0005634">
    <property type="term" value="C:nucleus"/>
    <property type="evidence" value="ECO:0007669"/>
    <property type="project" value="UniProtKB-SubCell"/>
</dbReference>
<dbReference type="PANTHER" id="PTHR11006:SF10">
    <property type="entry name" value="HISTONE-ARGININE METHYLTRANSFERASE CARMER-RELATED"/>
    <property type="match status" value="1"/>
</dbReference>
<proteinExistence type="predicted"/>
<keyword evidence="10" id="KW-0804">Transcription</keyword>
<evidence type="ECO:0000256" key="10">
    <source>
        <dbReference type="ARBA" id="ARBA00023163"/>
    </source>
</evidence>
<evidence type="ECO:0000313" key="15">
    <source>
        <dbReference type="EMBL" id="KAJ3135594.1"/>
    </source>
</evidence>
<evidence type="ECO:0000256" key="12">
    <source>
        <dbReference type="ARBA" id="ARBA00049086"/>
    </source>
</evidence>
<keyword evidence="5 13" id="KW-0489">Methyltransferase</keyword>
<evidence type="ECO:0000256" key="11">
    <source>
        <dbReference type="ARBA" id="ARBA00023242"/>
    </source>
</evidence>
<evidence type="ECO:0000256" key="3">
    <source>
        <dbReference type="ARBA" id="ARBA00011925"/>
    </source>
</evidence>
<dbReference type="GO" id="GO:0035242">
    <property type="term" value="F:protein-arginine omega-N asymmetric methyltransferase activity"/>
    <property type="evidence" value="ECO:0007669"/>
    <property type="project" value="UniProtKB-EC"/>
</dbReference>
<dbReference type="InterPro" id="IPR025799">
    <property type="entry name" value="Arg_MeTrfase"/>
</dbReference>
<dbReference type="SUPFAM" id="SSF53335">
    <property type="entry name" value="S-adenosyl-L-methionine-dependent methyltransferases"/>
    <property type="match status" value="1"/>
</dbReference>
<dbReference type="PANTHER" id="PTHR11006">
    <property type="entry name" value="PROTEIN ARGININE N-METHYLTRANSFERASE"/>
    <property type="match status" value="1"/>
</dbReference>
<dbReference type="PROSITE" id="PS51678">
    <property type="entry name" value="SAM_MT_PRMT"/>
    <property type="match status" value="1"/>
</dbReference>
<comment type="subcellular location">
    <subcellularLocation>
        <location evidence="2">Cytoplasm</location>
    </subcellularLocation>
    <subcellularLocation>
        <location evidence="1">Nucleus</location>
    </subcellularLocation>
</comment>
<name>A0AAD5T884_9FUNG</name>
<keyword evidence="8" id="KW-0156">Chromatin regulator</keyword>
<dbReference type="GO" id="GO:0070611">
    <property type="term" value="F:histone H3R2 methyltransferase activity"/>
    <property type="evidence" value="ECO:0007669"/>
    <property type="project" value="TreeGrafter"/>
</dbReference>
<dbReference type="AlphaFoldDB" id="A0AAD5T884"/>
<keyword evidence="6 13" id="KW-0808">Transferase</keyword>
<gene>
    <name evidence="15" type="primary">CARM1</name>
    <name evidence="15" type="ORF">HK100_002476</name>
</gene>
<dbReference type="EC" id="2.1.1.319" evidence="3"/>
<accession>A0AAD5T884</accession>
<evidence type="ECO:0000256" key="7">
    <source>
        <dbReference type="ARBA" id="ARBA00022691"/>
    </source>
</evidence>
<evidence type="ECO:0000256" key="9">
    <source>
        <dbReference type="ARBA" id="ARBA00023015"/>
    </source>
</evidence>
<evidence type="ECO:0000256" key="8">
    <source>
        <dbReference type="ARBA" id="ARBA00022853"/>
    </source>
</evidence>
<dbReference type="GO" id="GO:0005737">
    <property type="term" value="C:cytoplasm"/>
    <property type="evidence" value="ECO:0007669"/>
    <property type="project" value="UniProtKB-SubCell"/>
</dbReference>
<comment type="catalytic activity">
    <reaction evidence="12">
        <text>L-arginyl-[protein] + 2 S-adenosyl-L-methionine = N(omega),N(omega)-dimethyl-L-arginyl-[protein] + 2 S-adenosyl-L-homocysteine + 2 H(+)</text>
        <dbReference type="Rhea" id="RHEA:48096"/>
        <dbReference type="Rhea" id="RHEA-COMP:10532"/>
        <dbReference type="Rhea" id="RHEA-COMP:11991"/>
        <dbReference type="ChEBI" id="CHEBI:15378"/>
        <dbReference type="ChEBI" id="CHEBI:29965"/>
        <dbReference type="ChEBI" id="CHEBI:57856"/>
        <dbReference type="ChEBI" id="CHEBI:59789"/>
        <dbReference type="ChEBI" id="CHEBI:61897"/>
        <dbReference type="EC" id="2.1.1.319"/>
    </reaction>
</comment>
<evidence type="ECO:0000313" key="16">
    <source>
        <dbReference type="Proteomes" id="UP001211907"/>
    </source>
</evidence>
<reference evidence="15" key="1">
    <citation type="submission" date="2020-05" db="EMBL/GenBank/DDBJ databases">
        <title>Phylogenomic resolution of chytrid fungi.</title>
        <authorList>
            <person name="Stajich J.E."/>
            <person name="Amses K."/>
            <person name="Simmons R."/>
            <person name="Seto K."/>
            <person name="Myers J."/>
            <person name="Bonds A."/>
            <person name="Quandt C.A."/>
            <person name="Barry K."/>
            <person name="Liu P."/>
            <person name="Grigoriev I."/>
            <person name="Longcore J.E."/>
            <person name="James T.Y."/>
        </authorList>
    </citation>
    <scope>NUCLEOTIDE SEQUENCE</scope>
    <source>
        <strain evidence="15">JEL0513</strain>
    </source>
</reference>
<dbReference type="Pfam" id="PF22528">
    <property type="entry name" value="PRMT_C"/>
    <property type="match status" value="1"/>
</dbReference>
<organism evidence="15 16">
    <name type="scientific">Physocladia obscura</name>
    <dbReference type="NCBI Taxonomy" id="109957"/>
    <lineage>
        <taxon>Eukaryota</taxon>
        <taxon>Fungi</taxon>
        <taxon>Fungi incertae sedis</taxon>
        <taxon>Chytridiomycota</taxon>
        <taxon>Chytridiomycota incertae sedis</taxon>
        <taxon>Chytridiomycetes</taxon>
        <taxon>Chytridiales</taxon>
        <taxon>Chytriomycetaceae</taxon>
        <taxon>Physocladia</taxon>
    </lineage>
</organism>
<evidence type="ECO:0000256" key="1">
    <source>
        <dbReference type="ARBA" id="ARBA00004123"/>
    </source>
</evidence>
<dbReference type="Gene3D" id="3.40.50.150">
    <property type="entry name" value="Vaccinia Virus protein VP39"/>
    <property type="match status" value="1"/>
</dbReference>
<dbReference type="CDD" id="cd02440">
    <property type="entry name" value="AdoMet_MTases"/>
    <property type="match status" value="1"/>
</dbReference>
<sequence>MLQDLIRTSSYETAITANGPALFKDKLVVDVGAGSGILSYFAVKAGAAKVYAIEASGMALKIKKMVDAASTRNTFLKGKIDVIHSKVEDVTNIPQVDAIISEPIGVLLLHERMVESFIYARDAFLKPYGTMLPSTGTIFLAPFTDSNLWAQTMGKVRFWEQTDFYGVDFSPLRKDAVNEVFGHPAVGLFDHRILMAPSISHHVDFRTCTIEGLKDILIPISWTPQYTGIVHGIAGWFDIDLGGFILSTAPNAKPTHWQQVRFLLKEPLAVNAFETITGWFRMKINQQRSYDISVELTVGFQHACSDPYANHVSSDDEDVLPDIELDLRNRRGRWALQEQVYSYVNEVYGADYSKPEMMSLYPPMNGGNELDSLGLLNAAPVVFGQATNI</sequence>
<evidence type="ECO:0000256" key="5">
    <source>
        <dbReference type="ARBA" id="ARBA00022603"/>
    </source>
</evidence>
<evidence type="ECO:0000259" key="14">
    <source>
        <dbReference type="Pfam" id="PF22528"/>
    </source>
</evidence>
<dbReference type="GO" id="GO:0032259">
    <property type="term" value="P:methylation"/>
    <property type="evidence" value="ECO:0007669"/>
    <property type="project" value="UniProtKB-KW"/>
</dbReference>
<protein>
    <recommendedName>
        <fullName evidence="3">type I protein arginine methyltransferase</fullName>
        <ecNumber evidence="3">2.1.1.319</ecNumber>
    </recommendedName>
</protein>
<dbReference type="Gene3D" id="2.70.160.11">
    <property type="entry name" value="Hnrnp arginine n-methyltransferase1"/>
    <property type="match status" value="1"/>
</dbReference>
<evidence type="ECO:0000256" key="6">
    <source>
        <dbReference type="ARBA" id="ARBA00022679"/>
    </source>
</evidence>
<dbReference type="Pfam" id="PF06325">
    <property type="entry name" value="PrmA"/>
    <property type="match status" value="1"/>
</dbReference>
<dbReference type="EMBL" id="JADGJH010000158">
    <property type="protein sequence ID" value="KAJ3135594.1"/>
    <property type="molecule type" value="Genomic_DNA"/>
</dbReference>
<dbReference type="Proteomes" id="UP001211907">
    <property type="component" value="Unassembled WGS sequence"/>
</dbReference>
<keyword evidence="4" id="KW-0963">Cytoplasm</keyword>
<keyword evidence="9" id="KW-0805">Transcription regulation</keyword>
<evidence type="ECO:0000256" key="13">
    <source>
        <dbReference type="PROSITE-ProRule" id="PRU01015"/>
    </source>
</evidence>
<keyword evidence="7 13" id="KW-0949">S-adenosyl-L-methionine</keyword>
<evidence type="ECO:0000256" key="2">
    <source>
        <dbReference type="ARBA" id="ARBA00004496"/>
    </source>
</evidence>
<feature type="domain" description="Protein arginine N-methyltransferase" evidence="14">
    <location>
        <begin position="136"/>
        <end position="297"/>
    </location>
</feature>
<evidence type="ECO:0000256" key="4">
    <source>
        <dbReference type="ARBA" id="ARBA00022490"/>
    </source>
</evidence>
<keyword evidence="11" id="KW-0539">Nucleus</keyword>
<dbReference type="InterPro" id="IPR029063">
    <property type="entry name" value="SAM-dependent_MTases_sf"/>
</dbReference>